<dbReference type="PANTHER" id="PTHR14097:SF7">
    <property type="entry name" value="OXIDOREDUCTASE HTATIP2"/>
    <property type="match status" value="1"/>
</dbReference>
<evidence type="ECO:0000259" key="1">
    <source>
        <dbReference type="Pfam" id="PF13460"/>
    </source>
</evidence>
<dbReference type="EMBL" id="BSOH01000010">
    <property type="protein sequence ID" value="GLR17151.1"/>
    <property type="molecule type" value="Genomic_DNA"/>
</dbReference>
<dbReference type="InterPro" id="IPR016040">
    <property type="entry name" value="NAD(P)-bd_dom"/>
</dbReference>
<reference evidence="2" key="2">
    <citation type="submission" date="2023-01" db="EMBL/GenBank/DDBJ databases">
        <title>Draft genome sequence of Portibacter lacus strain NBRC 108769.</title>
        <authorList>
            <person name="Sun Q."/>
            <person name="Mori K."/>
        </authorList>
    </citation>
    <scope>NUCLEOTIDE SEQUENCE</scope>
    <source>
        <strain evidence="2">NBRC 108769</strain>
    </source>
</reference>
<dbReference type="SUPFAM" id="SSF51735">
    <property type="entry name" value="NAD(P)-binding Rossmann-fold domains"/>
    <property type="match status" value="1"/>
</dbReference>
<accession>A0AA37SQY9</accession>
<evidence type="ECO:0000313" key="2">
    <source>
        <dbReference type="EMBL" id="GLR17151.1"/>
    </source>
</evidence>
<keyword evidence="3" id="KW-1185">Reference proteome</keyword>
<dbReference type="PANTHER" id="PTHR14097">
    <property type="entry name" value="OXIDOREDUCTASE HTATIP2"/>
    <property type="match status" value="1"/>
</dbReference>
<dbReference type="Proteomes" id="UP001156666">
    <property type="component" value="Unassembled WGS sequence"/>
</dbReference>
<protein>
    <recommendedName>
        <fullName evidence="1">NAD(P)-binding domain-containing protein</fullName>
    </recommendedName>
</protein>
<gene>
    <name evidence="2" type="ORF">GCM10007940_17660</name>
</gene>
<sequence length="213" mass="23527">MKAIVIGATGLVGSSLVEQLITNESYDEIRILHRRTTGFEDAKIKESVIDFDQPESFRDKVKGDVLFSALGTTMKTAGSKEAQYKVDYEYQYEVAKMAAEKGVPTYVLVSSSGADSSSSIFYTRMKGELEDAVLKLPFKKVILLQPSVLDGDRQEKRLGEKVGIVVGKLLAWVPGIRKYRPIHVDVVAQGMINSVDKSPLGTTVYKLDEIFAL</sequence>
<dbReference type="RefSeq" id="WP_235293975.1">
    <property type="nucleotide sequence ID" value="NZ_BSOH01000010.1"/>
</dbReference>
<dbReference type="AlphaFoldDB" id="A0AA37SQY9"/>
<dbReference type="Pfam" id="PF13460">
    <property type="entry name" value="NAD_binding_10"/>
    <property type="match status" value="1"/>
</dbReference>
<reference evidence="2" key="1">
    <citation type="journal article" date="2014" name="Int. J. Syst. Evol. Microbiol.">
        <title>Complete genome sequence of Corynebacterium casei LMG S-19264T (=DSM 44701T), isolated from a smear-ripened cheese.</title>
        <authorList>
            <consortium name="US DOE Joint Genome Institute (JGI-PGF)"/>
            <person name="Walter F."/>
            <person name="Albersmeier A."/>
            <person name="Kalinowski J."/>
            <person name="Ruckert C."/>
        </authorList>
    </citation>
    <scope>NUCLEOTIDE SEQUENCE</scope>
    <source>
        <strain evidence="2">NBRC 108769</strain>
    </source>
</reference>
<name>A0AA37SQY9_9BACT</name>
<evidence type="ECO:0000313" key="3">
    <source>
        <dbReference type="Proteomes" id="UP001156666"/>
    </source>
</evidence>
<dbReference type="Gene3D" id="3.40.50.720">
    <property type="entry name" value="NAD(P)-binding Rossmann-like Domain"/>
    <property type="match status" value="1"/>
</dbReference>
<comment type="caution">
    <text evidence="2">The sequence shown here is derived from an EMBL/GenBank/DDBJ whole genome shotgun (WGS) entry which is preliminary data.</text>
</comment>
<organism evidence="2 3">
    <name type="scientific">Portibacter lacus</name>
    <dbReference type="NCBI Taxonomy" id="1099794"/>
    <lineage>
        <taxon>Bacteria</taxon>
        <taxon>Pseudomonadati</taxon>
        <taxon>Bacteroidota</taxon>
        <taxon>Saprospiria</taxon>
        <taxon>Saprospirales</taxon>
        <taxon>Haliscomenobacteraceae</taxon>
        <taxon>Portibacter</taxon>
    </lineage>
</organism>
<feature type="domain" description="NAD(P)-binding" evidence="1">
    <location>
        <begin position="7"/>
        <end position="118"/>
    </location>
</feature>
<dbReference type="InterPro" id="IPR036291">
    <property type="entry name" value="NAD(P)-bd_dom_sf"/>
</dbReference>
<proteinExistence type="predicted"/>